<sequence length="1771" mass="200341">MDLTTLFHNLREEVSCSVCSDLFTDPKHLPCLHSFCLKCLNRWYETCGGGDAIKCPKCQTLSRVPASGDLKDLPTSFYLNGLIDVLAIKECKKTQVTCGNCDKKCSEASYCFQCCIFYCEHCLICHNTMRDKKEHRVLALKEFQSKDYEDVLKRPVFCSKERHQKEELKYYCNGCETALCQTCFALDHGGHVLKLIEEEAESQKLEINTVLQTKREGLNAKLNVFAQLDEDCAKVIEQSEIAKRDVQRFADGLIKTIQAKMKSIITAVENQTKKSLERIKAKRSEIQQQINVTKSSLEEADKLLKRSTAAEVVQLKKSLQTIFHRLNQTERIVQDPSSLQTFVFVENQKMLDIANEEEIGFLREPSQTKASESLAEGQGLKEGYIARKALFNLITRNAERKQCYDKHDRVTVEIKNEQERECVTKVRIDDNKDGTYKITYYPRFQATFKLVVKVNGEHISCSPLTVILKPFQVKPVLSFGKKGWGEGMFTFPYGVAVSDRDEILVADGNNHRVQVFDSNGTFLRSFGRIGENAGEFNCPIGIAIDKDRKIFVADCKNHRVQIFSWEGRHLGSFGGKGSLDNQFLHPWGLSLDNNDNVIVADSDNKLIKIFTPDGKFIMKIGGQGVFSFPLHCVQRGEYFIVSDSYEYCIKVFNREGHFQYKFGKQGDGDGEFKYPRFLSVTQSKHLLVCDMGNHRIQVFEIDGSIHLRKISSALHVALESLSLINVRLSAVETAELNQQQQQQRRGQRERFLKKAIRHLYISHNTHFENIIHVMLKYSTLLCFDSCCFCFMTGEGRGFEIAQGRLGPGRIHHCMRSIGLAERSLELMVQRSLERVAFGKRLAEKVCSPVTRLNLLAKDGSGIQLVAKTSTPDDNVEKSRSLCQELKLNRPDCLCLRRHTPSIAMETKLQENRWVCQQYWEQRATRVSRMSHIAMAKIAVPRMACNVIDRAIQLHGGKGVSQDTPLAYFYTGARSLRIADGPDEVHLEAVAKLELKDALKSKIHKTSLLVVEFIEGHYAFVPLAIMDLTTLFHNLREEVSCSVCSDLFTDPKHLSCLHSFCLKCLKRWHETCGGGDAIKCPKCQTLSRIPASGDLKDLPTSFYLNGLIDVLAIKECKSTQVTCGNCDKKSSEASYCFQCCIFYCEQCLVGHNMMRDKKEHRVLAVKEFQDKDYEDVFKRPVFCSRQGHQKEELKYYCKECETALCQTCVTLNHGGHDLRLIEEEAENKTLEIKSILQSQREGLDAKLNVIVQLDEDCAKVIQQSEIAARDVQRFADGLIKTIQAKMKNIITAVENQTKKSLESLKAKRSAIQQQINATESSLKEADKLLKRSTTAEVVQLKKSLHAIFHGLNQTEPIVYDPSSLKTFGFVKNQKMLDVVNEGEIGFLKEPSQTKASESLARGDGLKEGTVARKAQFNLITKSAERKEWYDEGDRVTVEIKDEQERECVTQVKIDDNKNGIYKITYFPIVQGTFKFLVKVNGEHISCSPFTVILKPFQVKPVLSFGKRGSGQGMFKCPVGVAVNDGDEIVVTDCGNHRVQVFDSNGTLLRSFGRKGENDGEFNYPIGIAINKDRQIFVADRDNHRIQLFSWEGRHLGSFGGQGRLDSQFLNPRGLSLDSTGNVIVADPGNKLIKIFTPDGRFVMKIGGQGSFSFPVHCVQCGEYFVVTDYREHCIKVFNREGHFQYKFGKQGKGDGEFDCPYILSVTQSKHLLVCDGNNHRIQVFELDGKFVGKFGTNGSKLGEFNYPFSVAVLSNDQIVVCGKDNHRIQIFQ</sequence>
<evidence type="ECO:0000313" key="15">
    <source>
        <dbReference type="Proteomes" id="UP001159427"/>
    </source>
</evidence>
<feature type="repeat" description="NHL" evidence="10">
    <location>
        <begin position="1547"/>
        <end position="1590"/>
    </location>
</feature>
<dbReference type="PROSITE" id="PS50119">
    <property type="entry name" value="ZF_BBOX"/>
    <property type="match status" value="2"/>
</dbReference>
<feature type="repeat" description="NHL" evidence="10">
    <location>
        <begin position="523"/>
        <end position="566"/>
    </location>
</feature>
<dbReference type="PANTHER" id="PTHR24104">
    <property type="entry name" value="E3 UBIQUITIN-PROTEIN LIGASE NHLRC1-RELATED"/>
    <property type="match status" value="1"/>
</dbReference>
<dbReference type="InterPro" id="IPR036250">
    <property type="entry name" value="AcylCo_DH-like_C"/>
</dbReference>
<evidence type="ECO:0008006" key="16">
    <source>
        <dbReference type="Google" id="ProtNLM"/>
    </source>
</evidence>
<dbReference type="SMART" id="SM00557">
    <property type="entry name" value="IG_FLMN"/>
    <property type="match status" value="2"/>
</dbReference>
<feature type="domain" description="RING-type" evidence="12">
    <location>
        <begin position="16"/>
        <end position="59"/>
    </location>
</feature>
<name>A0ABN8M2L7_9CNID</name>
<dbReference type="CDD" id="cd19757">
    <property type="entry name" value="Bbox1"/>
    <property type="match status" value="2"/>
</dbReference>
<dbReference type="PROSITE" id="PS50194">
    <property type="entry name" value="FILAMIN_REPEAT"/>
    <property type="match status" value="2"/>
</dbReference>
<dbReference type="Pfam" id="PF00441">
    <property type="entry name" value="Acyl-CoA_dh_1"/>
    <property type="match status" value="2"/>
</dbReference>
<protein>
    <recommendedName>
        <fullName evidence="16">E3 ubiquitin-protein ligase TRIM71</fullName>
    </recommendedName>
</protein>
<feature type="domain" description="B box-type" evidence="13">
    <location>
        <begin position="1177"/>
        <end position="1220"/>
    </location>
</feature>
<dbReference type="PROSITE" id="PS51125">
    <property type="entry name" value="NHL"/>
    <property type="match status" value="9"/>
</dbReference>
<evidence type="ECO:0000256" key="11">
    <source>
        <dbReference type="SAM" id="Coils"/>
    </source>
</evidence>
<feature type="repeat" description="NHL" evidence="10">
    <location>
        <begin position="570"/>
        <end position="613"/>
    </location>
</feature>
<evidence type="ECO:0000256" key="10">
    <source>
        <dbReference type="PROSITE-ProRule" id="PRU00504"/>
    </source>
</evidence>
<feature type="domain" description="RING-type" evidence="12">
    <location>
        <begin position="1040"/>
        <end position="1083"/>
    </location>
</feature>
<dbReference type="Gene3D" id="3.30.40.10">
    <property type="entry name" value="Zinc/RING finger domain, C3HC4 (zinc finger)"/>
    <property type="match status" value="2"/>
</dbReference>
<evidence type="ECO:0000256" key="7">
    <source>
        <dbReference type="ARBA" id="ARBA00022833"/>
    </source>
</evidence>
<feature type="coiled-coil region" evidence="11">
    <location>
        <begin position="1293"/>
        <end position="1320"/>
    </location>
</feature>
<keyword evidence="15" id="KW-1185">Reference proteome</keyword>
<evidence type="ECO:0000256" key="9">
    <source>
        <dbReference type="PROSITE-ProRule" id="PRU00087"/>
    </source>
</evidence>
<dbReference type="Pfam" id="PF01436">
    <property type="entry name" value="NHL"/>
    <property type="match status" value="8"/>
</dbReference>
<dbReference type="Proteomes" id="UP001159427">
    <property type="component" value="Unassembled WGS sequence"/>
</dbReference>
<dbReference type="InterPro" id="IPR017907">
    <property type="entry name" value="Znf_RING_CS"/>
</dbReference>
<dbReference type="EMBL" id="CALNXI010000218">
    <property type="protein sequence ID" value="CAH3022409.1"/>
    <property type="molecule type" value="Genomic_DNA"/>
</dbReference>
<comment type="similarity">
    <text evidence="1">Belongs to the TRIM/RBCC family.</text>
</comment>
<evidence type="ECO:0000313" key="14">
    <source>
        <dbReference type="EMBL" id="CAH3022409.1"/>
    </source>
</evidence>
<evidence type="ECO:0000256" key="4">
    <source>
        <dbReference type="ARBA" id="ARBA00022723"/>
    </source>
</evidence>
<evidence type="ECO:0000259" key="13">
    <source>
        <dbReference type="PROSITE" id="PS50119"/>
    </source>
</evidence>
<feature type="repeat" description="NHL" evidence="10">
    <location>
        <begin position="1683"/>
        <end position="1726"/>
    </location>
</feature>
<keyword evidence="4" id="KW-0479">Metal-binding</keyword>
<dbReference type="Gene3D" id="2.60.40.10">
    <property type="entry name" value="Immunoglobulins"/>
    <property type="match status" value="2"/>
</dbReference>
<reference evidence="14 15" key="1">
    <citation type="submission" date="2022-05" db="EMBL/GenBank/DDBJ databases">
        <authorList>
            <consortium name="Genoscope - CEA"/>
            <person name="William W."/>
        </authorList>
    </citation>
    <scope>NUCLEOTIDE SEQUENCE [LARGE SCALE GENOMIC DNA]</scope>
</reference>
<dbReference type="SUPFAM" id="SSF101898">
    <property type="entry name" value="NHL repeat"/>
    <property type="match status" value="2"/>
</dbReference>
<dbReference type="Pfam" id="PF13445">
    <property type="entry name" value="zf-RING_UBOX"/>
    <property type="match status" value="2"/>
</dbReference>
<dbReference type="SUPFAM" id="SSF81296">
    <property type="entry name" value="E set domains"/>
    <property type="match status" value="2"/>
</dbReference>
<comment type="caution">
    <text evidence="14">The sequence shown here is derived from an EMBL/GenBank/DDBJ whole genome shotgun (WGS) entry which is preliminary data.</text>
</comment>
<dbReference type="InterPro" id="IPR001298">
    <property type="entry name" value="Filamin/ABP280_rpt"/>
</dbReference>
<dbReference type="InterPro" id="IPR013083">
    <property type="entry name" value="Znf_RING/FYVE/PHD"/>
</dbReference>
<dbReference type="InterPro" id="IPR014756">
    <property type="entry name" value="Ig_E-set"/>
</dbReference>
<evidence type="ECO:0000256" key="6">
    <source>
        <dbReference type="ARBA" id="ARBA00022771"/>
    </source>
</evidence>
<feature type="repeat" description="Filamin" evidence="9">
    <location>
        <begin position="1389"/>
        <end position="1492"/>
    </location>
</feature>
<dbReference type="InterPro" id="IPR027370">
    <property type="entry name" value="Znf-RING_euk"/>
</dbReference>
<dbReference type="InterPro" id="IPR001841">
    <property type="entry name" value="Znf_RING"/>
</dbReference>
<keyword evidence="2" id="KW-0597">Phosphoprotein</keyword>
<feature type="repeat" description="NHL" evidence="10">
    <location>
        <begin position="1730"/>
        <end position="1771"/>
    </location>
</feature>
<dbReference type="Gene3D" id="2.120.10.30">
    <property type="entry name" value="TolB, C-terminal domain"/>
    <property type="match status" value="4"/>
</dbReference>
<feature type="repeat" description="NHL" evidence="10">
    <location>
        <begin position="659"/>
        <end position="702"/>
    </location>
</feature>
<dbReference type="SMART" id="SM00184">
    <property type="entry name" value="RING"/>
    <property type="match status" value="2"/>
</dbReference>
<accession>A0ABN8M2L7</accession>
<evidence type="ECO:0000256" key="8">
    <source>
        <dbReference type="PROSITE-ProRule" id="PRU00024"/>
    </source>
</evidence>
<dbReference type="SUPFAM" id="SSF57850">
    <property type="entry name" value="RING/U-box"/>
    <property type="match status" value="2"/>
</dbReference>
<evidence type="ECO:0000259" key="12">
    <source>
        <dbReference type="PROSITE" id="PS50089"/>
    </source>
</evidence>
<organism evidence="14 15">
    <name type="scientific">Porites evermanni</name>
    <dbReference type="NCBI Taxonomy" id="104178"/>
    <lineage>
        <taxon>Eukaryota</taxon>
        <taxon>Metazoa</taxon>
        <taxon>Cnidaria</taxon>
        <taxon>Anthozoa</taxon>
        <taxon>Hexacorallia</taxon>
        <taxon>Scleractinia</taxon>
        <taxon>Fungiina</taxon>
        <taxon>Poritidae</taxon>
        <taxon>Porites</taxon>
    </lineage>
</organism>
<keyword evidence="7" id="KW-0862">Zinc</keyword>
<dbReference type="PROSITE" id="PS00518">
    <property type="entry name" value="ZF_RING_1"/>
    <property type="match status" value="2"/>
</dbReference>
<dbReference type="SUPFAM" id="SSF57845">
    <property type="entry name" value="B-box zinc-binding domain"/>
    <property type="match status" value="2"/>
</dbReference>
<dbReference type="SUPFAM" id="SSF47203">
    <property type="entry name" value="Acyl-CoA dehydrogenase C-terminal domain-like"/>
    <property type="match status" value="2"/>
</dbReference>
<dbReference type="InterPro" id="IPR011042">
    <property type="entry name" value="6-blade_b-propeller_TolB-like"/>
</dbReference>
<feature type="domain" description="B box-type" evidence="13">
    <location>
        <begin position="153"/>
        <end position="196"/>
    </location>
</feature>
<keyword evidence="6 8" id="KW-0863">Zinc-finger</keyword>
<evidence type="ECO:0000256" key="3">
    <source>
        <dbReference type="ARBA" id="ARBA00022630"/>
    </source>
</evidence>
<keyword evidence="3" id="KW-0285">Flavoprotein</keyword>
<dbReference type="Gene3D" id="1.20.140.10">
    <property type="entry name" value="Butyryl-CoA Dehydrogenase, subunit A, domain 3"/>
    <property type="match status" value="1"/>
</dbReference>
<evidence type="ECO:0000256" key="1">
    <source>
        <dbReference type="ARBA" id="ARBA00008518"/>
    </source>
</evidence>
<evidence type="ECO:0000256" key="5">
    <source>
        <dbReference type="ARBA" id="ARBA00022737"/>
    </source>
</evidence>
<feature type="repeat" description="Filamin" evidence="9">
    <location>
        <begin position="365"/>
        <end position="468"/>
    </location>
</feature>
<dbReference type="InterPro" id="IPR001258">
    <property type="entry name" value="NHL_repeat"/>
</dbReference>
<feature type="repeat" description="NHL" evidence="10">
    <location>
        <begin position="1594"/>
        <end position="1637"/>
    </location>
</feature>
<keyword evidence="5" id="KW-0677">Repeat</keyword>
<feature type="repeat" description="NHL" evidence="10">
    <location>
        <begin position="1500"/>
        <end position="1543"/>
    </location>
</feature>
<dbReference type="PANTHER" id="PTHR24104:SF25">
    <property type="entry name" value="PROTEIN LIN-41"/>
    <property type="match status" value="1"/>
</dbReference>
<dbReference type="InterPro" id="IPR000315">
    <property type="entry name" value="Znf_B-box"/>
</dbReference>
<dbReference type="InterPro" id="IPR017868">
    <property type="entry name" value="Filamin/ABP280_repeat-like"/>
</dbReference>
<dbReference type="Gene3D" id="3.30.160.60">
    <property type="entry name" value="Classic Zinc Finger"/>
    <property type="match status" value="2"/>
</dbReference>
<dbReference type="InterPro" id="IPR050952">
    <property type="entry name" value="TRIM-NHL_E3_ligases"/>
</dbReference>
<dbReference type="Pfam" id="PF00630">
    <property type="entry name" value="Filamin"/>
    <property type="match status" value="2"/>
</dbReference>
<dbReference type="InterPro" id="IPR013783">
    <property type="entry name" value="Ig-like_fold"/>
</dbReference>
<proteinExistence type="inferred from homology"/>
<keyword evidence="11" id="KW-0175">Coiled coil</keyword>
<dbReference type="InterPro" id="IPR009075">
    <property type="entry name" value="AcylCo_DH/oxidase_C"/>
</dbReference>
<evidence type="ECO:0000256" key="2">
    <source>
        <dbReference type="ARBA" id="ARBA00022553"/>
    </source>
</evidence>
<dbReference type="PROSITE" id="PS50089">
    <property type="entry name" value="ZF_RING_2"/>
    <property type="match status" value="2"/>
</dbReference>
<gene>
    <name evidence="14" type="ORF">PEVE_00015321</name>
</gene>
<dbReference type="SMART" id="SM00336">
    <property type="entry name" value="BBOX"/>
    <property type="match status" value="3"/>
</dbReference>
<feature type="repeat" description="NHL" evidence="10">
    <location>
        <begin position="476"/>
        <end position="519"/>
    </location>
</feature>
<dbReference type="Pfam" id="PF00643">
    <property type="entry name" value="zf-B_box"/>
    <property type="match status" value="2"/>
</dbReference>